<organism evidence="2">
    <name type="scientific">Brucella pituitosa</name>
    <dbReference type="NCBI Taxonomy" id="571256"/>
    <lineage>
        <taxon>Bacteria</taxon>
        <taxon>Pseudomonadati</taxon>
        <taxon>Pseudomonadota</taxon>
        <taxon>Alphaproteobacteria</taxon>
        <taxon>Hyphomicrobiales</taxon>
        <taxon>Brucellaceae</taxon>
        <taxon>Brucella/Ochrobactrum group</taxon>
        <taxon>Brucella</taxon>
    </lineage>
</organism>
<accession>A0A643EUZ4</accession>
<dbReference type="InterPro" id="IPR023346">
    <property type="entry name" value="Lysozyme-like_dom_sf"/>
</dbReference>
<protein>
    <submittedName>
        <fullName evidence="2">Uncharacterized protein</fullName>
    </submittedName>
</protein>
<dbReference type="AlphaFoldDB" id="A0A643EUZ4"/>
<dbReference type="RefSeq" id="WP_128095002.1">
    <property type="nucleotide sequence ID" value="NZ_JBHEEN010000017.1"/>
</dbReference>
<reference evidence="2" key="1">
    <citation type="submission" date="2019-09" db="EMBL/GenBank/DDBJ databases">
        <title>Draft genome sequences of 48 bacterial type strains from the CCUG.</title>
        <authorList>
            <person name="Tunovic T."/>
            <person name="Pineiro-Iglesias B."/>
            <person name="Unosson C."/>
            <person name="Inganas E."/>
            <person name="Ohlen M."/>
            <person name="Cardew S."/>
            <person name="Jensie-Markopoulos S."/>
            <person name="Salva-Serra F."/>
            <person name="Jaen-Luchoro D."/>
            <person name="Karlsson R."/>
            <person name="Svensson-Stadler L."/>
            <person name="Chun J."/>
            <person name="Moore E."/>
        </authorList>
    </citation>
    <scope>NUCLEOTIDE SEQUENCE</scope>
    <source>
        <strain evidence="2">CCUG 50899</strain>
    </source>
</reference>
<gene>
    <name evidence="2" type="ORF">F7Q93_22775</name>
</gene>
<dbReference type="Gene3D" id="1.10.530.10">
    <property type="match status" value="1"/>
</dbReference>
<dbReference type="EMBL" id="VZPE01000015">
    <property type="protein sequence ID" value="KAB0565887.1"/>
    <property type="molecule type" value="Genomic_DNA"/>
</dbReference>
<keyword evidence="1" id="KW-0732">Signal</keyword>
<comment type="caution">
    <text evidence="2">The sequence shown here is derived from an EMBL/GenBank/DDBJ whole genome shotgun (WGS) entry which is preliminary data.</text>
</comment>
<sequence length="248" mass="25918">MNARRFFGSSILALSLAFGSFAALADYNDSIAKYEGGNSYSIMNQGGSSALGRYQITAGTWANLGYISYNGSGSKSDYSNYSFTDKATAAGVSSVSDLRYSSAGASLQDRANQELASENWASMSSQTRGLVGQTVNGVLITEDGLLQASHFLGAGALNQWVASGFDPSVLPASYLTANGFKSYEELQAYVMKRMANGAGNSGISNGIGGAPAGGDPMFQDTAGFPGIGNVRPVLIQERPPFQGEKENL</sequence>
<dbReference type="SUPFAM" id="SSF53955">
    <property type="entry name" value="Lysozyme-like"/>
    <property type="match status" value="1"/>
</dbReference>
<evidence type="ECO:0000313" key="2">
    <source>
        <dbReference type="EMBL" id="KAB0565887.1"/>
    </source>
</evidence>
<proteinExistence type="predicted"/>
<evidence type="ECO:0000256" key="1">
    <source>
        <dbReference type="SAM" id="SignalP"/>
    </source>
</evidence>
<feature type="chain" id="PRO_5024857484" evidence="1">
    <location>
        <begin position="26"/>
        <end position="248"/>
    </location>
</feature>
<name>A0A643EUZ4_9HYPH</name>
<feature type="signal peptide" evidence="1">
    <location>
        <begin position="1"/>
        <end position="25"/>
    </location>
</feature>